<proteinExistence type="predicted"/>
<feature type="region of interest" description="Disordered" evidence="3">
    <location>
        <begin position="145"/>
        <end position="187"/>
    </location>
</feature>
<feature type="chain" id="PRO_5045764821" description="Calcium-binding protein" evidence="4">
    <location>
        <begin position="27"/>
        <end position="472"/>
    </location>
</feature>
<dbReference type="RefSeq" id="WP_319954441.1">
    <property type="nucleotide sequence ID" value="NZ_JAXAVX010000005.1"/>
</dbReference>
<dbReference type="InterPro" id="IPR018511">
    <property type="entry name" value="Hemolysin-typ_Ca-bd_CS"/>
</dbReference>
<feature type="region of interest" description="Disordered" evidence="3">
    <location>
        <begin position="378"/>
        <end position="407"/>
    </location>
</feature>
<dbReference type="Pfam" id="PF00353">
    <property type="entry name" value="HemolysinCabind"/>
    <property type="match status" value="3"/>
</dbReference>
<organism evidence="5 6">
    <name type="scientific">Patulibacter brassicae</name>
    <dbReference type="NCBI Taxonomy" id="1705717"/>
    <lineage>
        <taxon>Bacteria</taxon>
        <taxon>Bacillati</taxon>
        <taxon>Actinomycetota</taxon>
        <taxon>Thermoleophilia</taxon>
        <taxon>Solirubrobacterales</taxon>
        <taxon>Patulibacteraceae</taxon>
        <taxon>Patulibacter</taxon>
    </lineage>
</organism>
<dbReference type="InterPro" id="IPR011049">
    <property type="entry name" value="Serralysin-like_metalloprot_C"/>
</dbReference>
<evidence type="ECO:0000256" key="1">
    <source>
        <dbReference type="ARBA" id="ARBA00004613"/>
    </source>
</evidence>
<accession>A0ABU4VKA3</accession>
<evidence type="ECO:0008006" key="7">
    <source>
        <dbReference type="Google" id="ProtNLM"/>
    </source>
</evidence>
<name>A0ABU4VKA3_9ACTN</name>
<keyword evidence="4" id="KW-0732">Signal</keyword>
<feature type="compositionally biased region" description="Gly residues" evidence="3">
    <location>
        <begin position="383"/>
        <end position="401"/>
    </location>
</feature>
<dbReference type="PANTHER" id="PTHR38340:SF1">
    <property type="entry name" value="S-LAYER PROTEIN"/>
    <property type="match status" value="1"/>
</dbReference>
<dbReference type="InterPro" id="IPR050557">
    <property type="entry name" value="RTX_toxin/Mannuronan_C5-epim"/>
</dbReference>
<dbReference type="Proteomes" id="UP001277761">
    <property type="component" value="Unassembled WGS sequence"/>
</dbReference>
<dbReference type="PRINTS" id="PR00313">
    <property type="entry name" value="CABNDNGRPT"/>
</dbReference>
<gene>
    <name evidence="5" type="ORF">SK069_11815</name>
</gene>
<dbReference type="Gene3D" id="3.30.10.20">
    <property type="match status" value="1"/>
</dbReference>
<evidence type="ECO:0000256" key="2">
    <source>
        <dbReference type="ARBA" id="ARBA00022525"/>
    </source>
</evidence>
<dbReference type="PROSITE" id="PS00330">
    <property type="entry name" value="HEMOLYSIN_CALCIUM"/>
    <property type="match status" value="2"/>
</dbReference>
<dbReference type="InterPro" id="IPR001343">
    <property type="entry name" value="Hemolysn_Ca-bd"/>
</dbReference>
<comment type="subcellular location">
    <subcellularLocation>
        <location evidence="1">Secreted</location>
    </subcellularLocation>
</comment>
<dbReference type="Gene3D" id="2.150.10.10">
    <property type="entry name" value="Serralysin-like metalloprotease, C-terminal"/>
    <property type="match status" value="2"/>
</dbReference>
<evidence type="ECO:0000256" key="3">
    <source>
        <dbReference type="SAM" id="MobiDB-lite"/>
    </source>
</evidence>
<sequence>MLPRSLLAGPALVALALAGSASPAAAAHLTTDGTTLVVRAAPGERNDLIVRTDLFAPSRIEVSDLVGLTADDGLGCEPSTAAGRSYRSCPAAGLAGVRVEAGDGDDGAIVAGALPVAGPIVVDGGAGADRLRGPDDAGTGVTLLGGDGDDVLEGGDGPDVLRGGSGNDQLDGGRGDDQVLGEDGDDRLAGGRFVDRDVLDGGAGTDTIDGDWYDANVGDVPVAVTLDGVADDGRPGEGDNVVAVERIRTRQVARLVAGADAVDFDVIGTPAGSTELVGSPGPDRLRSYDHADVIRAGAGNDVIDAGNGDDRIDAGPGQDTVLADAGPGSCDFIVCRGRYGNDVVEVRDGERDSVDCGPGEDRVIADPIDVLADCEHVEIGTPTGDGNGNGGAPKPPSGGGSTPRRACTVPRVRRGSTVAAARKRLTKAKCRVAKRTVRRRSSVRRGRVVSLSHRAGRRTTAAIVIRVSRGRR</sequence>
<evidence type="ECO:0000313" key="6">
    <source>
        <dbReference type="Proteomes" id="UP001277761"/>
    </source>
</evidence>
<evidence type="ECO:0000313" key="5">
    <source>
        <dbReference type="EMBL" id="MDX8152286.1"/>
    </source>
</evidence>
<keyword evidence="6" id="KW-1185">Reference proteome</keyword>
<reference evidence="5 6" key="1">
    <citation type="submission" date="2023-11" db="EMBL/GenBank/DDBJ databases">
        <authorList>
            <person name="Xu M."/>
            <person name="Jiang T."/>
        </authorList>
    </citation>
    <scope>NUCLEOTIDE SEQUENCE [LARGE SCALE GENOMIC DNA]</scope>
    <source>
        <strain evidence="5 6">SD</strain>
    </source>
</reference>
<dbReference type="SUPFAM" id="SSF51120">
    <property type="entry name" value="beta-Roll"/>
    <property type="match status" value="2"/>
</dbReference>
<evidence type="ECO:0000256" key="4">
    <source>
        <dbReference type="SAM" id="SignalP"/>
    </source>
</evidence>
<dbReference type="EMBL" id="JAXAVX010000005">
    <property type="protein sequence ID" value="MDX8152286.1"/>
    <property type="molecule type" value="Genomic_DNA"/>
</dbReference>
<protein>
    <recommendedName>
        <fullName evidence="7">Calcium-binding protein</fullName>
    </recommendedName>
</protein>
<keyword evidence="2" id="KW-0964">Secreted</keyword>
<feature type="signal peptide" evidence="4">
    <location>
        <begin position="1"/>
        <end position="26"/>
    </location>
</feature>
<comment type="caution">
    <text evidence="5">The sequence shown here is derived from an EMBL/GenBank/DDBJ whole genome shotgun (WGS) entry which is preliminary data.</text>
</comment>
<dbReference type="PANTHER" id="PTHR38340">
    <property type="entry name" value="S-LAYER PROTEIN"/>
    <property type="match status" value="1"/>
</dbReference>